<comment type="caution">
    <text evidence="2">The sequence shown here is derived from an EMBL/GenBank/DDBJ whole genome shotgun (WGS) entry which is preliminary data.</text>
</comment>
<evidence type="ECO:0000313" key="2">
    <source>
        <dbReference type="EMBL" id="MDT0261226.1"/>
    </source>
</evidence>
<feature type="transmembrane region" description="Helical" evidence="1">
    <location>
        <begin position="117"/>
        <end position="140"/>
    </location>
</feature>
<evidence type="ECO:0000256" key="1">
    <source>
        <dbReference type="SAM" id="Phobius"/>
    </source>
</evidence>
<feature type="transmembrane region" description="Helical" evidence="1">
    <location>
        <begin position="92"/>
        <end position="110"/>
    </location>
</feature>
<name>A0ABU2J8B2_9ACTN</name>
<feature type="transmembrane region" description="Helical" evidence="1">
    <location>
        <begin position="20"/>
        <end position="37"/>
    </location>
</feature>
<sequence length="162" mass="16905">MDQAGEEPESKLEPTPQTSALRLVLGLIVSVASFTHHLPTRPVVVLAAFILLGALFWKAPPFEVGPHVRMFGGFVVATLTRAASAFRAAGEWAAGFGAWGIISGTLVGLLRARQPLVYDAFVGGVWGVVVGAAIGAAVWAGQQAGRDAEALRKEKSGNEKGS</sequence>
<evidence type="ECO:0000313" key="3">
    <source>
        <dbReference type="Proteomes" id="UP001183176"/>
    </source>
</evidence>
<keyword evidence="1" id="KW-1133">Transmembrane helix</keyword>
<reference evidence="3" key="1">
    <citation type="submission" date="2023-07" db="EMBL/GenBank/DDBJ databases">
        <title>30 novel species of actinomycetes from the DSMZ collection.</title>
        <authorList>
            <person name="Nouioui I."/>
        </authorList>
    </citation>
    <scope>NUCLEOTIDE SEQUENCE [LARGE SCALE GENOMIC DNA]</scope>
    <source>
        <strain evidence="3">DSM 44399</strain>
    </source>
</reference>
<proteinExistence type="predicted"/>
<keyword evidence="3" id="KW-1185">Reference proteome</keyword>
<feature type="transmembrane region" description="Helical" evidence="1">
    <location>
        <begin position="43"/>
        <end position="60"/>
    </location>
</feature>
<dbReference type="EMBL" id="JAVREH010000006">
    <property type="protein sequence ID" value="MDT0261226.1"/>
    <property type="molecule type" value="Genomic_DNA"/>
</dbReference>
<gene>
    <name evidence="2" type="ORF">RM423_07435</name>
</gene>
<dbReference type="Proteomes" id="UP001183176">
    <property type="component" value="Unassembled WGS sequence"/>
</dbReference>
<dbReference type="RefSeq" id="WP_311422378.1">
    <property type="nucleotide sequence ID" value="NZ_JAVREH010000006.1"/>
</dbReference>
<keyword evidence="1" id="KW-0812">Transmembrane</keyword>
<protein>
    <submittedName>
        <fullName evidence="2">Uncharacterized protein</fullName>
    </submittedName>
</protein>
<accession>A0ABU2J8B2</accession>
<keyword evidence="1" id="KW-0472">Membrane</keyword>
<organism evidence="2 3">
    <name type="scientific">Jatrophihabitans lederbergiae</name>
    <dbReference type="NCBI Taxonomy" id="3075547"/>
    <lineage>
        <taxon>Bacteria</taxon>
        <taxon>Bacillati</taxon>
        <taxon>Actinomycetota</taxon>
        <taxon>Actinomycetes</taxon>
        <taxon>Jatrophihabitantales</taxon>
        <taxon>Jatrophihabitantaceae</taxon>
        <taxon>Jatrophihabitans</taxon>
    </lineage>
</organism>